<protein>
    <submittedName>
        <fullName evidence="1">Uncharacterized protein</fullName>
    </submittedName>
</protein>
<name>W4F5C6_9BACL</name>
<evidence type="ECO:0000313" key="2">
    <source>
        <dbReference type="Proteomes" id="UP000019062"/>
    </source>
</evidence>
<dbReference type="Proteomes" id="UP000019062">
    <property type="component" value="Unassembled WGS sequence"/>
</dbReference>
<proteinExistence type="predicted"/>
<reference evidence="1 2" key="1">
    <citation type="journal article" date="2014" name="BMC Genomics">
        <title>Genomic comparison of sporeforming bacilli isolated from milk.</title>
        <authorList>
            <person name="Moreno Switt A.I."/>
            <person name="Andrus A.D."/>
            <person name="Ranieri M.L."/>
            <person name="Orsi R.H."/>
            <person name="Ivy R."/>
            <person name="den Bakker H.C."/>
            <person name="Martin N.H."/>
            <person name="Wiedmann M."/>
            <person name="Boor K.J."/>
        </authorList>
    </citation>
    <scope>NUCLEOTIDE SEQUENCE [LARGE SCALE GENOMIC DNA]</scope>
    <source>
        <strain evidence="1 2">FSL R5-213</strain>
    </source>
</reference>
<dbReference type="RefSeq" id="WP_155981162.1">
    <property type="nucleotide sequence ID" value="NZ_ASQA01000009.1"/>
</dbReference>
<keyword evidence="2" id="KW-1185">Reference proteome</keyword>
<sequence>MVSQKTIQINIADNVAIALEDLEKGYVIKLQDRKITDLPSYKVLQLS</sequence>
<gene>
    <name evidence="1" type="ORF">C176_04933</name>
</gene>
<dbReference type="AlphaFoldDB" id="W4F5C6"/>
<organism evidence="1 2">
    <name type="scientific">Viridibacillus arenosi FSL R5-213</name>
    <dbReference type="NCBI Taxonomy" id="1227360"/>
    <lineage>
        <taxon>Bacteria</taxon>
        <taxon>Bacillati</taxon>
        <taxon>Bacillota</taxon>
        <taxon>Bacilli</taxon>
        <taxon>Bacillales</taxon>
        <taxon>Caryophanaceae</taxon>
        <taxon>Viridibacillus</taxon>
    </lineage>
</organism>
<comment type="caution">
    <text evidence="1">The sequence shown here is derived from an EMBL/GenBank/DDBJ whole genome shotgun (WGS) entry which is preliminary data.</text>
</comment>
<accession>W4F5C6</accession>
<evidence type="ECO:0000313" key="1">
    <source>
        <dbReference type="EMBL" id="ETT87469.1"/>
    </source>
</evidence>
<dbReference type="EMBL" id="ASQA01000009">
    <property type="protein sequence ID" value="ETT87469.1"/>
    <property type="molecule type" value="Genomic_DNA"/>
</dbReference>